<comment type="similarity">
    <text evidence="1">Belongs to the peptidase S8 family.</text>
</comment>
<dbReference type="Gene3D" id="3.50.30.30">
    <property type="match status" value="1"/>
</dbReference>
<evidence type="ECO:0000256" key="2">
    <source>
        <dbReference type="ARBA" id="ARBA00022729"/>
    </source>
</evidence>
<protein>
    <recommendedName>
        <fullName evidence="3">PA domain-containing protein</fullName>
    </recommendedName>
</protein>
<evidence type="ECO:0000256" key="1">
    <source>
        <dbReference type="ARBA" id="ARBA00011073"/>
    </source>
</evidence>
<comment type="caution">
    <text evidence="4">The sequence shown here is derived from an EMBL/GenBank/DDBJ whole genome shotgun (WGS) entry which is preliminary data.</text>
</comment>
<feature type="domain" description="PA" evidence="3">
    <location>
        <begin position="3"/>
        <end position="86"/>
    </location>
</feature>
<reference evidence="4" key="2">
    <citation type="journal article" date="2022" name="Hortic Res">
        <title>The genome of Dioscorea zingiberensis sheds light on the biosynthesis, origin and evolution of the medicinally important diosgenin saponins.</title>
        <authorList>
            <person name="Li Y."/>
            <person name="Tan C."/>
            <person name="Li Z."/>
            <person name="Guo J."/>
            <person name="Li S."/>
            <person name="Chen X."/>
            <person name="Wang C."/>
            <person name="Dai X."/>
            <person name="Yang H."/>
            <person name="Song W."/>
            <person name="Hou L."/>
            <person name="Xu J."/>
            <person name="Tong Z."/>
            <person name="Xu A."/>
            <person name="Yuan X."/>
            <person name="Wang W."/>
            <person name="Yang Q."/>
            <person name="Chen L."/>
            <person name="Sun Z."/>
            <person name="Wang K."/>
            <person name="Pan B."/>
            <person name="Chen J."/>
            <person name="Bao Y."/>
            <person name="Liu F."/>
            <person name="Qi X."/>
            <person name="Gang D.R."/>
            <person name="Wen J."/>
            <person name="Li J."/>
        </authorList>
    </citation>
    <scope>NUCLEOTIDE SEQUENCE</scope>
    <source>
        <strain evidence="4">Dzin_1.0</strain>
    </source>
</reference>
<reference evidence="4" key="1">
    <citation type="submission" date="2021-03" db="EMBL/GenBank/DDBJ databases">
        <authorList>
            <person name="Li Z."/>
            <person name="Yang C."/>
        </authorList>
    </citation>
    <scope>NUCLEOTIDE SEQUENCE</scope>
    <source>
        <strain evidence="4">Dzin_1.0</strain>
        <tissue evidence="4">Leaf</tissue>
    </source>
</reference>
<name>A0A9D5CTY7_9LILI</name>
<dbReference type="SUPFAM" id="SSF52743">
    <property type="entry name" value="Subtilisin-like"/>
    <property type="match status" value="1"/>
</dbReference>
<evidence type="ECO:0000259" key="3">
    <source>
        <dbReference type="Pfam" id="PF02225"/>
    </source>
</evidence>
<dbReference type="CDD" id="cd02120">
    <property type="entry name" value="PA_subtilisin_like"/>
    <property type="match status" value="1"/>
</dbReference>
<organism evidence="4 5">
    <name type="scientific">Dioscorea zingiberensis</name>
    <dbReference type="NCBI Taxonomy" id="325984"/>
    <lineage>
        <taxon>Eukaryota</taxon>
        <taxon>Viridiplantae</taxon>
        <taxon>Streptophyta</taxon>
        <taxon>Embryophyta</taxon>
        <taxon>Tracheophyta</taxon>
        <taxon>Spermatophyta</taxon>
        <taxon>Magnoliopsida</taxon>
        <taxon>Liliopsida</taxon>
        <taxon>Dioscoreales</taxon>
        <taxon>Dioscoreaceae</taxon>
        <taxon>Dioscorea</taxon>
    </lineage>
</organism>
<keyword evidence="5" id="KW-1185">Reference proteome</keyword>
<dbReference type="Proteomes" id="UP001085076">
    <property type="component" value="Miscellaneous, Linkage group lg03"/>
</dbReference>
<dbReference type="AlphaFoldDB" id="A0A9D5CTY7"/>
<dbReference type="InterPro" id="IPR036852">
    <property type="entry name" value="Peptidase_S8/S53_dom_sf"/>
</dbReference>
<sequence>MELVYPGEIIKQDMYKSCSPASQGRFNVTGKIVICETWLSENIDKGEVVKRAGGAAMILLSQSWDRFTTKSEAHVLPTAHLSHADSLKVVSYFRTTKNGMATIVFGGTQSGVRRSRAVASFSSRRPSLRNGGILKPDVVGPGVDILAAWHKQVGPKPTRSPDTAFNFASGCPWQHLYSLGS</sequence>
<proteinExistence type="inferred from homology"/>
<dbReference type="InterPro" id="IPR003137">
    <property type="entry name" value="PA_domain"/>
</dbReference>
<dbReference type="GO" id="GO:0004252">
    <property type="term" value="F:serine-type endopeptidase activity"/>
    <property type="evidence" value="ECO:0007669"/>
    <property type="project" value="InterPro"/>
</dbReference>
<keyword evidence="2" id="KW-0732">Signal</keyword>
<gene>
    <name evidence="4" type="ORF">J5N97_013784</name>
</gene>
<dbReference type="Gene3D" id="3.40.50.200">
    <property type="entry name" value="Peptidase S8/S53 domain"/>
    <property type="match status" value="1"/>
</dbReference>
<dbReference type="Pfam" id="PF02225">
    <property type="entry name" value="PA"/>
    <property type="match status" value="1"/>
</dbReference>
<evidence type="ECO:0000313" key="5">
    <source>
        <dbReference type="Proteomes" id="UP001085076"/>
    </source>
</evidence>
<dbReference type="EMBL" id="JAGGNH010000003">
    <property type="protein sequence ID" value="KAJ0978310.1"/>
    <property type="molecule type" value="Genomic_DNA"/>
</dbReference>
<accession>A0A9D5CTY7</accession>
<dbReference type="InterPro" id="IPR045051">
    <property type="entry name" value="SBT"/>
</dbReference>
<dbReference type="OrthoDB" id="786316at2759"/>
<dbReference type="PANTHER" id="PTHR10795">
    <property type="entry name" value="PROPROTEIN CONVERTASE SUBTILISIN/KEXIN"/>
    <property type="match status" value="1"/>
</dbReference>
<evidence type="ECO:0000313" key="4">
    <source>
        <dbReference type="EMBL" id="KAJ0978310.1"/>
    </source>
</evidence>
<dbReference type="GO" id="GO:0006508">
    <property type="term" value="P:proteolysis"/>
    <property type="evidence" value="ECO:0007669"/>
    <property type="project" value="InterPro"/>
</dbReference>